<proteinExistence type="predicted"/>
<sequence>MGVWRKANCSGSLAANESETVRILFPGFTVVSRSFPAVLFSAVGRCGGACIYSDSLFWLDYRILLGPVYQ</sequence>
<accession>A0AAV4NRT1</accession>
<comment type="caution">
    <text evidence="1">The sequence shown here is derived from an EMBL/GenBank/DDBJ whole genome shotgun (WGS) entry which is preliminary data.</text>
</comment>
<organism evidence="1 2">
    <name type="scientific">Caerostris extrusa</name>
    <name type="common">Bark spider</name>
    <name type="synonym">Caerostris bankana</name>
    <dbReference type="NCBI Taxonomy" id="172846"/>
    <lineage>
        <taxon>Eukaryota</taxon>
        <taxon>Metazoa</taxon>
        <taxon>Ecdysozoa</taxon>
        <taxon>Arthropoda</taxon>
        <taxon>Chelicerata</taxon>
        <taxon>Arachnida</taxon>
        <taxon>Araneae</taxon>
        <taxon>Araneomorphae</taxon>
        <taxon>Entelegynae</taxon>
        <taxon>Araneoidea</taxon>
        <taxon>Araneidae</taxon>
        <taxon>Caerostris</taxon>
    </lineage>
</organism>
<dbReference type="AlphaFoldDB" id="A0AAV4NRT1"/>
<protein>
    <submittedName>
        <fullName evidence="1">Uncharacterized protein</fullName>
    </submittedName>
</protein>
<evidence type="ECO:0000313" key="2">
    <source>
        <dbReference type="Proteomes" id="UP001054945"/>
    </source>
</evidence>
<evidence type="ECO:0000313" key="1">
    <source>
        <dbReference type="EMBL" id="GIX87098.1"/>
    </source>
</evidence>
<reference evidence="1 2" key="1">
    <citation type="submission" date="2021-06" db="EMBL/GenBank/DDBJ databases">
        <title>Caerostris extrusa draft genome.</title>
        <authorList>
            <person name="Kono N."/>
            <person name="Arakawa K."/>
        </authorList>
    </citation>
    <scope>NUCLEOTIDE SEQUENCE [LARGE SCALE GENOMIC DNA]</scope>
</reference>
<gene>
    <name evidence="1" type="ORF">CEXT_117291</name>
</gene>
<dbReference type="Proteomes" id="UP001054945">
    <property type="component" value="Unassembled WGS sequence"/>
</dbReference>
<dbReference type="EMBL" id="BPLR01003647">
    <property type="protein sequence ID" value="GIX87098.1"/>
    <property type="molecule type" value="Genomic_DNA"/>
</dbReference>
<name>A0AAV4NRT1_CAEEX</name>
<keyword evidence="2" id="KW-1185">Reference proteome</keyword>